<dbReference type="Proteomes" id="UP000236370">
    <property type="component" value="Unassembled WGS sequence"/>
</dbReference>
<organism evidence="2 3">
    <name type="scientific">Pan troglodytes</name>
    <name type="common">Chimpanzee</name>
    <dbReference type="NCBI Taxonomy" id="9598"/>
    <lineage>
        <taxon>Eukaryota</taxon>
        <taxon>Metazoa</taxon>
        <taxon>Chordata</taxon>
        <taxon>Craniata</taxon>
        <taxon>Vertebrata</taxon>
        <taxon>Euteleostomi</taxon>
        <taxon>Mammalia</taxon>
        <taxon>Eutheria</taxon>
        <taxon>Euarchontoglires</taxon>
        <taxon>Primates</taxon>
        <taxon>Haplorrhini</taxon>
        <taxon>Catarrhini</taxon>
        <taxon>Hominidae</taxon>
        <taxon>Pan</taxon>
    </lineage>
</organism>
<feature type="region of interest" description="Disordered" evidence="1">
    <location>
        <begin position="1"/>
        <end position="51"/>
    </location>
</feature>
<protein>
    <submittedName>
        <fullName evidence="2">ZNF175 isoform 2</fullName>
    </submittedName>
</protein>
<accession>A0A2J8Q6U1</accession>
<evidence type="ECO:0000313" key="3">
    <source>
        <dbReference type="Proteomes" id="UP000236370"/>
    </source>
</evidence>
<evidence type="ECO:0000313" key="2">
    <source>
        <dbReference type="EMBL" id="PNI91986.1"/>
    </source>
</evidence>
<name>A0A2J8Q6U1_PANTR</name>
<dbReference type="AlphaFoldDB" id="A0A2J8Q6U1"/>
<feature type="compositionally biased region" description="Polar residues" evidence="1">
    <location>
        <begin position="1"/>
        <end position="11"/>
    </location>
</feature>
<dbReference type="EMBL" id="NBAG03000069">
    <property type="protein sequence ID" value="PNI91986.1"/>
    <property type="molecule type" value="Genomic_DNA"/>
</dbReference>
<gene>
    <name evidence="2" type="ORF">CK820_G0041741</name>
</gene>
<proteinExistence type="predicted"/>
<evidence type="ECO:0000256" key="1">
    <source>
        <dbReference type="SAM" id="MobiDB-lite"/>
    </source>
</evidence>
<sequence length="51" mass="5609">MPADVNLSQKPQVLGPEKQDGSCEVSRGSPGDSSPEREGRHRMQQVWARCS</sequence>
<comment type="caution">
    <text evidence="2">The sequence shown here is derived from an EMBL/GenBank/DDBJ whole genome shotgun (WGS) entry which is preliminary data.</text>
</comment>
<reference evidence="2 3" key="1">
    <citation type="submission" date="2017-12" db="EMBL/GenBank/DDBJ databases">
        <title>High-resolution comparative analysis of great ape genomes.</title>
        <authorList>
            <person name="Pollen A."/>
            <person name="Hastie A."/>
            <person name="Hormozdiari F."/>
            <person name="Dougherty M."/>
            <person name="Liu R."/>
            <person name="Chaisson M."/>
            <person name="Hoppe E."/>
            <person name="Hill C."/>
            <person name="Pang A."/>
            <person name="Hillier L."/>
            <person name="Baker C."/>
            <person name="Armstrong J."/>
            <person name="Shendure J."/>
            <person name="Paten B."/>
            <person name="Wilson R."/>
            <person name="Chao H."/>
            <person name="Schneider V."/>
            <person name="Ventura M."/>
            <person name="Kronenberg Z."/>
            <person name="Murali S."/>
            <person name="Gordon D."/>
            <person name="Cantsilieris S."/>
            <person name="Munson K."/>
            <person name="Nelson B."/>
            <person name="Raja A."/>
            <person name="Underwood J."/>
            <person name="Diekhans M."/>
            <person name="Fiddes I."/>
            <person name="Haussler D."/>
            <person name="Eichler E."/>
        </authorList>
    </citation>
    <scope>NUCLEOTIDE SEQUENCE [LARGE SCALE GENOMIC DNA]</scope>
    <source>
        <strain evidence="2">Yerkes chimp pedigree #C0471</strain>
    </source>
</reference>